<proteinExistence type="predicted"/>
<dbReference type="SUPFAM" id="SSF52540">
    <property type="entry name" value="P-loop containing nucleoside triphosphate hydrolases"/>
    <property type="match status" value="2"/>
</dbReference>
<accession>A0A562LP51</accession>
<dbReference type="InterPro" id="IPR014862">
    <property type="entry name" value="TrwC"/>
</dbReference>
<dbReference type="Pfam" id="PF13604">
    <property type="entry name" value="AAA_30"/>
    <property type="match status" value="1"/>
</dbReference>
<comment type="caution">
    <text evidence="2">The sequence shown here is derived from an EMBL/GenBank/DDBJ whole genome shotgun (WGS) entry which is preliminary data.</text>
</comment>
<feature type="domain" description="TrwC relaxase" evidence="1">
    <location>
        <begin position="21"/>
        <end position="325"/>
    </location>
</feature>
<evidence type="ECO:0000313" key="3">
    <source>
        <dbReference type="Proteomes" id="UP000316471"/>
    </source>
</evidence>
<dbReference type="Proteomes" id="UP000316471">
    <property type="component" value="Unassembled WGS sequence"/>
</dbReference>
<dbReference type="Gene3D" id="3.40.50.300">
    <property type="entry name" value="P-loop containing nucleotide triphosphate hydrolases"/>
    <property type="match status" value="2"/>
</dbReference>
<dbReference type="Pfam" id="PF08751">
    <property type="entry name" value="TrwC"/>
    <property type="match status" value="1"/>
</dbReference>
<organism evidence="2 3">
    <name type="scientific">Aerolutibacter ruishenii</name>
    <dbReference type="NCBI Taxonomy" id="686800"/>
    <lineage>
        <taxon>Bacteria</taxon>
        <taxon>Pseudomonadati</taxon>
        <taxon>Pseudomonadota</taxon>
        <taxon>Gammaproteobacteria</taxon>
        <taxon>Lysobacterales</taxon>
        <taxon>Lysobacteraceae</taxon>
        <taxon>Aerolutibacter</taxon>
    </lineage>
</organism>
<dbReference type="NCBIfam" id="NF041492">
    <property type="entry name" value="MobF"/>
    <property type="match status" value="1"/>
</dbReference>
<dbReference type="OrthoDB" id="1634048at2"/>
<dbReference type="Gene3D" id="2.30.30.940">
    <property type="match status" value="1"/>
</dbReference>
<evidence type="ECO:0000313" key="2">
    <source>
        <dbReference type="EMBL" id="TWI09397.1"/>
    </source>
</evidence>
<reference evidence="2 3" key="1">
    <citation type="journal article" date="2015" name="Stand. Genomic Sci.">
        <title>Genomic Encyclopedia of Bacterial and Archaeal Type Strains, Phase III: the genomes of soil and plant-associated and newly described type strains.</title>
        <authorList>
            <person name="Whitman W.B."/>
            <person name="Woyke T."/>
            <person name="Klenk H.P."/>
            <person name="Zhou Y."/>
            <person name="Lilburn T.G."/>
            <person name="Beck B.J."/>
            <person name="De Vos P."/>
            <person name="Vandamme P."/>
            <person name="Eisen J.A."/>
            <person name="Garrity G."/>
            <person name="Hugenholtz P."/>
            <person name="Kyrpides N.C."/>
        </authorList>
    </citation>
    <scope>NUCLEOTIDE SEQUENCE [LARGE SCALE GENOMIC DNA]</scope>
    <source>
        <strain evidence="2 3">CGMCC 1.10136</strain>
    </source>
</reference>
<dbReference type="SUPFAM" id="SSF55464">
    <property type="entry name" value="Origin of replication-binding domain, RBD-like"/>
    <property type="match status" value="1"/>
</dbReference>
<dbReference type="AlphaFoldDB" id="A0A562LP51"/>
<evidence type="ECO:0000259" key="1">
    <source>
        <dbReference type="Pfam" id="PF08751"/>
    </source>
</evidence>
<protein>
    <submittedName>
        <fullName evidence="2">Conjugative relaxase-like TrwC/TraI family protein</fullName>
    </submittedName>
</protein>
<keyword evidence="3" id="KW-1185">Reference proteome</keyword>
<dbReference type="InterPro" id="IPR027417">
    <property type="entry name" value="P-loop_NTPase"/>
</dbReference>
<sequence length="896" mass="98818">MITVQALTAQGNNARGDAVLDYLLDTERLTTYYLGEAGTAELTMRWRGKGAQALGLDGEPTREQMQQLARGFAPDGTALCRNAGAQAQRTIKRDRHGQPVIGADGQPVEQWRGGHRVGFDLTCSAPKSVSVLMALAEVEERGRIVAAHRRAVDATLAFVEGLVETRRCKGGREVLPVHGLVITACDHLANRNTDPQLHTHNLIYGVGLGADGQWATFDPIELFAHQHAADALYKAHLAQGLRELGYGLAQNVVRDLDGQDTGVRTWEVAGIEEATIRHFSSRDAEIRAAMDEGMNHHDAWRTTRKHKDEPSPAEMFAHWQGLLAQMDQLVEVEALKALADTNAPPRSDDDILRRLHEHEAIVEDKDLLVAVSQARAGVGPEQLAADIARLKAVMCEIAPPPIAVADRGVKLPRRHTRSRWSARWMVDWEQEVQQRADARRDEQAQRVPVEVVDAVIADYQAEKGFVLSGEQRAAVLHVCCESGGHAVLAGVAGAGKTTVADLYKRAFEANGQRLLGACVSTRAAQKLEAESGIASLSLAMLLKRIELGRIVLDDRCVVVLDEAGMVHTEQVRQLMRCVDAAGGRLLCSGDLKQLQPIGAGSGMALLAQRLGQAELTEVRRQHRVEDRDLAMLFYDRDVTGRVVLSHDADAKSSAQTQAKSQQIWQQLEASNKIDAWDTRQQAMDALALDWFDSEYGIDRRLVLVHTHEDGQAIAQRLRSGLRDRGMLEGEEFQVMGRQGGRALQLTLARGDRIRITENAPDLGLTNGDLTEVVAIRANDGGHDLRLRIQARGDREAFSVVVRTQAFNHFNQGYADTIHKSQGQGQPAVFHYVNPQQTDNQTMLVAFTRMTHHYRLYGAEQDLEVARMKLGLDRTKQNAIQQGSPLVQPDFDIGFCR</sequence>
<dbReference type="RefSeq" id="WP_144815185.1">
    <property type="nucleotide sequence ID" value="NZ_VLKP01000008.1"/>
</dbReference>
<name>A0A562LP51_9GAMM</name>
<dbReference type="EMBL" id="VLKP01000008">
    <property type="protein sequence ID" value="TWI09397.1"/>
    <property type="molecule type" value="Genomic_DNA"/>
</dbReference>
<gene>
    <name evidence="2" type="ORF">IP93_02013</name>
</gene>